<dbReference type="InterPro" id="IPR010982">
    <property type="entry name" value="Lambda_DNA-bd_dom_sf"/>
</dbReference>
<dbReference type="GO" id="GO:0003677">
    <property type="term" value="F:DNA binding"/>
    <property type="evidence" value="ECO:0007669"/>
    <property type="project" value="InterPro"/>
</dbReference>
<evidence type="ECO:0000313" key="2">
    <source>
        <dbReference type="EMBL" id="AOT24324.1"/>
    </source>
</evidence>
<organism evidence="2 3">
    <name type="scientific">Propionibacterium phage B3</name>
    <dbReference type="NCBI Taxonomy" id="1897533"/>
    <lineage>
        <taxon>Viruses</taxon>
        <taxon>Duplodnaviria</taxon>
        <taxon>Heunggongvirae</taxon>
        <taxon>Uroviricota</taxon>
        <taxon>Caudoviricetes</taxon>
        <taxon>Anatolevirus</taxon>
        <taxon>Anatolevirus B3</taxon>
    </lineage>
</organism>
<evidence type="ECO:0000259" key="1">
    <source>
        <dbReference type="Pfam" id="PF01381"/>
    </source>
</evidence>
<dbReference type="InterPro" id="IPR001387">
    <property type="entry name" value="Cro/C1-type_HTH"/>
</dbReference>
<dbReference type="CDD" id="cd00093">
    <property type="entry name" value="HTH_XRE"/>
    <property type="match status" value="1"/>
</dbReference>
<feature type="domain" description="HTH cro/C1-type" evidence="1">
    <location>
        <begin position="23"/>
        <end position="72"/>
    </location>
</feature>
<dbReference type="EMBL" id="KX620749">
    <property type="protein sequence ID" value="AOT24324.1"/>
    <property type="molecule type" value="Genomic_DNA"/>
</dbReference>
<dbReference type="OrthoDB" id="21803at10239"/>
<name>A0A1D8ETD7_9CAUD</name>
<dbReference type="Proteomes" id="UP000223820">
    <property type="component" value="Segment"/>
</dbReference>
<dbReference type="KEGG" id="vg:40072495"/>
<dbReference type="GeneID" id="40072495"/>
<evidence type="ECO:0000313" key="3">
    <source>
        <dbReference type="Proteomes" id="UP000223820"/>
    </source>
</evidence>
<accession>A0A1D8ETD7</accession>
<proteinExistence type="predicted"/>
<sequence length="86" mass="9032">MAWQAVHMASSDINLEAADMISAAIERSDTSRAEVATLTGIPLTTLRRKLMGRSPVNIEDIFLIAGALGIPPVSITPDVLTSEAAA</sequence>
<reference evidence="2 3" key="1">
    <citation type="submission" date="2016-07" db="EMBL/GenBank/DDBJ databases">
        <authorList>
            <person name="Modlin R.L."/>
            <person name="Cheng L.S."/>
            <person name="Marinelli L.J."/>
            <person name="Grosset N."/>
            <person name="Gautier M."/>
            <person name="Fitz-Gibbon S."/>
            <person name="Pellegrini M."/>
            <person name="Bowman C.A."/>
            <person name="Russell D.A."/>
            <person name="Jacobs-Sera D."/>
            <person name="Hatfull G.F."/>
        </authorList>
    </citation>
    <scope>NUCLEOTIDE SEQUENCE [LARGE SCALE GENOMIC DNA]</scope>
</reference>
<dbReference type="RefSeq" id="YP_009596895.1">
    <property type="nucleotide sequence ID" value="NC_041892.1"/>
</dbReference>
<dbReference type="SUPFAM" id="SSF47413">
    <property type="entry name" value="lambda repressor-like DNA-binding domains"/>
    <property type="match status" value="1"/>
</dbReference>
<keyword evidence="3" id="KW-1185">Reference proteome</keyword>
<protein>
    <submittedName>
        <fullName evidence="2">DNA binding protein</fullName>
    </submittedName>
</protein>
<gene>
    <name evidence="2" type="primary">31</name>
    <name evidence="2" type="ORF">B3_31</name>
</gene>
<dbReference type="Pfam" id="PF01381">
    <property type="entry name" value="HTH_3"/>
    <property type="match status" value="1"/>
</dbReference>